<evidence type="ECO:0000256" key="7">
    <source>
        <dbReference type="ARBA" id="ARBA00023160"/>
    </source>
</evidence>
<dbReference type="UniPathway" id="UPA00915"/>
<dbReference type="OrthoDB" id="9803628at2"/>
<evidence type="ECO:0000256" key="9">
    <source>
        <dbReference type="PIRSR" id="PIRSR000094-2"/>
    </source>
</evidence>
<dbReference type="AlphaFoldDB" id="A0A1G9VPX4"/>
<evidence type="ECO:0000256" key="5">
    <source>
        <dbReference type="ARBA" id="ARBA00023002"/>
    </source>
</evidence>
<keyword evidence="7 8" id="KW-0275">Fatty acid biosynthesis</keyword>
<evidence type="ECO:0000256" key="10">
    <source>
        <dbReference type="PIRSR" id="PIRSR000094-3"/>
    </source>
</evidence>
<keyword evidence="6" id="KW-0443">Lipid metabolism</keyword>
<dbReference type="SUPFAM" id="SSF51735">
    <property type="entry name" value="NAD(P)-binding Rossmann-fold domains"/>
    <property type="match status" value="1"/>
</dbReference>
<dbReference type="RefSeq" id="WP_092609821.1">
    <property type="nucleotide sequence ID" value="NZ_FNHU01000006.1"/>
</dbReference>
<dbReference type="Proteomes" id="UP000199671">
    <property type="component" value="Unassembled WGS sequence"/>
</dbReference>
<evidence type="ECO:0000256" key="1">
    <source>
        <dbReference type="ARBA" id="ARBA00005189"/>
    </source>
</evidence>
<evidence type="ECO:0000256" key="2">
    <source>
        <dbReference type="ARBA" id="ARBA00009233"/>
    </source>
</evidence>
<dbReference type="EC" id="1.3.1.9" evidence="8"/>
<comment type="similarity">
    <text evidence="2 8">Belongs to the short-chain dehydrogenases/reductases (SDR) family. FabI subfamily.</text>
</comment>
<dbReference type="PIRSF" id="PIRSF000094">
    <property type="entry name" value="Enoyl-ACP_rdct"/>
    <property type="match status" value="1"/>
</dbReference>
<dbReference type="PANTHER" id="PTHR43159">
    <property type="entry name" value="ENOYL-[ACYL-CARRIER-PROTEIN] REDUCTASE"/>
    <property type="match status" value="1"/>
</dbReference>
<evidence type="ECO:0000256" key="3">
    <source>
        <dbReference type="ARBA" id="ARBA00022516"/>
    </source>
</evidence>
<feature type="binding site" evidence="10">
    <location>
        <position position="101"/>
    </location>
    <ligand>
        <name>NAD(+)</name>
        <dbReference type="ChEBI" id="CHEBI:57540"/>
    </ligand>
</feature>
<dbReference type="InterPro" id="IPR014358">
    <property type="entry name" value="Enoyl-ACP_Rdtase_NADH"/>
</dbReference>
<evidence type="ECO:0000256" key="6">
    <source>
        <dbReference type="ARBA" id="ARBA00023098"/>
    </source>
</evidence>
<name>A0A1G9VPX4_9ACTO</name>
<dbReference type="Gene3D" id="3.40.50.720">
    <property type="entry name" value="NAD(P)-binding Rossmann-like Domain"/>
    <property type="match status" value="1"/>
</dbReference>
<keyword evidence="8 10" id="KW-0520">NAD</keyword>
<evidence type="ECO:0000313" key="12">
    <source>
        <dbReference type="Proteomes" id="UP000199671"/>
    </source>
</evidence>
<dbReference type="PRINTS" id="PR00081">
    <property type="entry name" value="GDHRDH"/>
</dbReference>
<protein>
    <recommendedName>
        <fullName evidence="8">Enoyl-[acyl-carrier-protein] reductase [NADH]</fullName>
        <ecNumber evidence="8">1.3.1.9</ecNumber>
    </recommendedName>
</protein>
<dbReference type="Pfam" id="PF13561">
    <property type="entry name" value="adh_short_C2"/>
    <property type="match status" value="1"/>
</dbReference>
<feature type="binding site" evidence="10">
    <location>
        <position position="183"/>
    </location>
    <ligand>
        <name>NAD(+)</name>
        <dbReference type="ChEBI" id="CHEBI:57540"/>
    </ligand>
</feature>
<dbReference type="InterPro" id="IPR002347">
    <property type="entry name" value="SDR_fam"/>
</dbReference>
<dbReference type="GO" id="GO:0004318">
    <property type="term" value="F:enoyl-[acyl-carrier-protein] reductase (NADH) activity"/>
    <property type="evidence" value="ECO:0007669"/>
    <property type="project" value="UniProtKB-EC"/>
</dbReference>
<keyword evidence="4" id="KW-0276">Fatty acid metabolism</keyword>
<evidence type="ECO:0000256" key="4">
    <source>
        <dbReference type="ARBA" id="ARBA00022832"/>
    </source>
</evidence>
<evidence type="ECO:0000313" key="11">
    <source>
        <dbReference type="EMBL" id="SDM74123.1"/>
    </source>
</evidence>
<feature type="binding site" evidence="10">
    <location>
        <begin position="72"/>
        <end position="73"/>
    </location>
    <ligand>
        <name>NAD(+)</name>
        <dbReference type="ChEBI" id="CHEBI:57540"/>
    </ligand>
</feature>
<accession>A0A1G9VPX4</accession>
<feature type="binding site" evidence="9">
    <location>
        <position position="104"/>
    </location>
    <ligand>
        <name>substrate</name>
    </ligand>
</feature>
<keyword evidence="3 8" id="KW-0444">Lipid biosynthesis</keyword>
<feature type="binding site" evidence="10">
    <location>
        <position position="21"/>
    </location>
    <ligand>
        <name>NAD(+)</name>
        <dbReference type="ChEBI" id="CHEBI:57540"/>
    </ligand>
</feature>
<comment type="catalytic activity">
    <reaction evidence="8">
        <text>a 2,3-saturated acyl-[ACP] + NAD(+) = a (2E)-enoyl-[ACP] + NADH + H(+)</text>
        <dbReference type="Rhea" id="RHEA:10240"/>
        <dbReference type="Rhea" id="RHEA-COMP:9925"/>
        <dbReference type="Rhea" id="RHEA-COMP:9926"/>
        <dbReference type="ChEBI" id="CHEBI:15378"/>
        <dbReference type="ChEBI" id="CHEBI:57540"/>
        <dbReference type="ChEBI" id="CHEBI:57945"/>
        <dbReference type="ChEBI" id="CHEBI:78784"/>
        <dbReference type="ChEBI" id="CHEBI:78785"/>
        <dbReference type="EC" id="1.3.1.9"/>
    </reaction>
</comment>
<feature type="binding site" evidence="10">
    <location>
        <begin position="27"/>
        <end position="28"/>
    </location>
    <ligand>
        <name>NAD(+)</name>
        <dbReference type="ChEBI" id="CHEBI:57540"/>
    </ligand>
</feature>
<dbReference type="InterPro" id="IPR036291">
    <property type="entry name" value="NAD(P)-bd_dom_sf"/>
</dbReference>
<gene>
    <name evidence="11" type="ORF">SAMN04487766_10690</name>
</gene>
<dbReference type="PANTHER" id="PTHR43159:SF2">
    <property type="entry name" value="ENOYL-[ACYL-CARRIER-PROTEIN] REDUCTASE [NADH], CHLOROPLASTIC"/>
    <property type="match status" value="1"/>
</dbReference>
<evidence type="ECO:0000256" key="8">
    <source>
        <dbReference type="PIRNR" id="PIRNR000094"/>
    </source>
</evidence>
<comment type="pathway">
    <text evidence="1">Lipid metabolism.</text>
</comment>
<keyword evidence="5 8" id="KW-0560">Oxidoreductase</keyword>
<dbReference type="EMBL" id="FNHU01000006">
    <property type="protein sequence ID" value="SDM74123.1"/>
    <property type="molecule type" value="Genomic_DNA"/>
</dbReference>
<organism evidence="11 12">
    <name type="scientific">Actinomyces ruminicola</name>
    <dbReference type="NCBI Taxonomy" id="332524"/>
    <lineage>
        <taxon>Bacteria</taxon>
        <taxon>Bacillati</taxon>
        <taxon>Actinomycetota</taxon>
        <taxon>Actinomycetes</taxon>
        <taxon>Actinomycetales</taxon>
        <taxon>Actinomycetaceae</taxon>
        <taxon>Actinomyces</taxon>
    </lineage>
</organism>
<proteinExistence type="inferred from homology"/>
<reference evidence="11 12" key="1">
    <citation type="submission" date="2016-10" db="EMBL/GenBank/DDBJ databases">
        <authorList>
            <person name="de Groot N.N."/>
        </authorList>
    </citation>
    <scope>NUCLEOTIDE SEQUENCE [LARGE SCALE GENOMIC DNA]</scope>
    <source>
        <strain evidence="11 12">KPR-7B</strain>
    </source>
</reference>
<dbReference type="GO" id="GO:0006633">
    <property type="term" value="P:fatty acid biosynthetic process"/>
    <property type="evidence" value="ECO:0007669"/>
    <property type="project" value="UniProtKB-KW"/>
</dbReference>
<sequence>MSEQTARTAGLLQGRTVLITGVLRPASIAAAIAVVAREQGARVMLTGHPRTLALTRATARRIGEAQAVLPLDVADAASRAALLPRLAREGVERLDGVVHAIAHADPALLGTLLPAGVDTDAAAGVDADAHSRVLAEAFTASAASLPALVEAVRPLFAPRASVAALTFDTGHVHPGYGWMGPLKAALEASVRGLAVELGPAGVRVNAVSAGPLVTPAASAIPGLEALVSRWEAAAPLGWDRHDAAAVARTAVALLSDWLPATTGQVIHADGGAALCLG</sequence>